<dbReference type="InterPro" id="IPR018511">
    <property type="entry name" value="Hemolysin-typ_Ca-bd_CS"/>
</dbReference>
<keyword evidence="7" id="KW-1185">Reference proteome</keyword>
<dbReference type="InterPro" id="IPR011050">
    <property type="entry name" value="Pectin_lyase_fold/virulence"/>
</dbReference>
<dbReference type="Proteomes" id="UP000008207">
    <property type="component" value="Chromosome"/>
</dbReference>
<dbReference type="KEGG" id="mno:Mnod_5874"/>
<dbReference type="OrthoDB" id="7978782at2"/>
<feature type="domain" description="Peptidase M10 serralysin C-terminal" evidence="5">
    <location>
        <begin position="347"/>
        <end position="455"/>
    </location>
</feature>
<evidence type="ECO:0000256" key="3">
    <source>
        <dbReference type="ARBA" id="ARBA00022525"/>
    </source>
</evidence>
<dbReference type="InterPro" id="IPR050557">
    <property type="entry name" value="RTX_toxin/Mannuronan_C5-epim"/>
</dbReference>
<accession>B8ISQ3</accession>
<proteinExistence type="predicted"/>
<gene>
    <name evidence="6" type="ordered locus">Mnod_5874</name>
</gene>
<dbReference type="InterPro" id="IPR001343">
    <property type="entry name" value="Hemolysn_Ca-bd"/>
</dbReference>
<sequence>MVSLDTTYYAALRAANPDVAPIPGIDAPVGYIARDTPPRSAATLGAADGVYYNKALNTVVIYQAGVTLDNIDFRGTTVFVQANDVTIRNSLFDAAVGAAAVVGYPGYANLTIDHSTFDGLKLDKYYNDFVVAQGLNTTLTNNAFLNAPSDALYLESGRVAGNYIAGGGYQTGAHADGIWIGKSTGPITIEGNLLDWRSAADAKVQTNNALRITAEKGDVSNVTVRNNVLLGGSYTVSVTDTGADAGNVAGVSVTGNVVDEGQWGNLFFSDRPGDLVYAGNHDRFGIPPRAGTASTGPTLAALTDGTTRQVGSAQNDALLGSAGRDFIQGGDGQDWISAGGGGDVIEGGAGRDYLYGDAGADSFLYRAWTDGRDLISDFVPGADKIRLVDLPGAPQEASSWTWLGERRFDGNPWELRAVATATGTTMVELDRDGDMTADFEIEFSGQHSFTAADFILGIGTAAVPVNTLTGTDGADVLTGSAQADLIQGGAGGDSIKAGDGDDTILGGAGKDIIATGAGRDRLVYETITDSLPQSRDYLTDFTQGQDQLDLAAIDAVDGTPANEAFTWLGTGAFDGRAGELRYGTTAAGSTLIQADITGDKVADFAVELAGAIPLKPSDFVL</sequence>
<dbReference type="PRINTS" id="PR00313">
    <property type="entry name" value="CABNDNGRPT"/>
</dbReference>
<dbReference type="HOGENOM" id="CLU_439929_0_0_5"/>
<dbReference type="PANTHER" id="PTHR38340:SF1">
    <property type="entry name" value="S-LAYER PROTEIN"/>
    <property type="match status" value="1"/>
</dbReference>
<dbReference type="InterPro" id="IPR013858">
    <property type="entry name" value="Peptidase_M10B_C"/>
</dbReference>
<keyword evidence="4" id="KW-0677">Repeat</keyword>
<name>B8ISQ3_METNO</name>
<dbReference type="SUPFAM" id="SSF51126">
    <property type="entry name" value="Pectin lyase-like"/>
    <property type="match status" value="1"/>
</dbReference>
<dbReference type="Gene3D" id="2.150.10.10">
    <property type="entry name" value="Serralysin-like metalloprotease, C-terminal"/>
    <property type="match status" value="2"/>
</dbReference>
<evidence type="ECO:0000256" key="2">
    <source>
        <dbReference type="ARBA" id="ARBA00004613"/>
    </source>
</evidence>
<dbReference type="PANTHER" id="PTHR38340">
    <property type="entry name" value="S-LAYER PROTEIN"/>
    <property type="match status" value="1"/>
</dbReference>
<dbReference type="eggNOG" id="COG2931">
    <property type="taxonomic scope" value="Bacteria"/>
</dbReference>
<dbReference type="Pfam" id="PF00353">
    <property type="entry name" value="HemolysinCabind"/>
    <property type="match status" value="1"/>
</dbReference>
<dbReference type="PROSITE" id="PS00330">
    <property type="entry name" value="HEMOLYSIN_CALCIUM"/>
    <property type="match status" value="2"/>
</dbReference>
<comment type="subcellular location">
    <subcellularLocation>
        <location evidence="2">Secreted</location>
    </subcellularLocation>
</comment>
<dbReference type="SUPFAM" id="SSF51120">
    <property type="entry name" value="beta-Roll"/>
    <property type="match status" value="2"/>
</dbReference>
<dbReference type="GO" id="GO:0005615">
    <property type="term" value="C:extracellular space"/>
    <property type="evidence" value="ECO:0007669"/>
    <property type="project" value="InterPro"/>
</dbReference>
<dbReference type="InterPro" id="IPR006626">
    <property type="entry name" value="PbH1"/>
</dbReference>
<dbReference type="AlphaFoldDB" id="B8ISQ3"/>
<comment type="cofactor">
    <cofactor evidence="1">
        <name>Ca(2+)</name>
        <dbReference type="ChEBI" id="CHEBI:29108"/>
    </cofactor>
</comment>
<dbReference type="Pfam" id="PF08548">
    <property type="entry name" value="Peptidase_M10_C"/>
    <property type="match status" value="2"/>
</dbReference>
<dbReference type="InterPro" id="IPR011049">
    <property type="entry name" value="Serralysin-like_metalloprot_C"/>
</dbReference>
<evidence type="ECO:0000313" key="7">
    <source>
        <dbReference type="Proteomes" id="UP000008207"/>
    </source>
</evidence>
<dbReference type="RefSeq" id="WP_015932300.1">
    <property type="nucleotide sequence ID" value="NC_011894.1"/>
</dbReference>
<keyword evidence="3" id="KW-0964">Secreted</keyword>
<evidence type="ECO:0000256" key="1">
    <source>
        <dbReference type="ARBA" id="ARBA00001913"/>
    </source>
</evidence>
<evidence type="ECO:0000259" key="5">
    <source>
        <dbReference type="Pfam" id="PF08548"/>
    </source>
</evidence>
<dbReference type="SMART" id="SM00710">
    <property type="entry name" value="PbH1"/>
    <property type="match status" value="4"/>
</dbReference>
<organism evidence="6 7">
    <name type="scientific">Methylobacterium nodulans (strain LMG 21967 / CNCM I-2342 / ORS 2060)</name>
    <dbReference type="NCBI Taxonomy" id="460265"/>
    <lineage>
        <taxon>Bacteria</taxon>
        <taxon>Pseudomonadati</taxon>
        <taxon>Pseudomonadota</taxon>
        <taxon>Alphaproteobacteria</taxon>
        <taxon>Hyphomicrobiales</taxon>
        <taxon>Methylobacteriaceae</taxon>
        <taxon>Methylobacterium</taxon>
    </lineage>
</organism>
<evidence type="ECO:0000256" key="4">
    <source>
        <dbReference type="ARBA" id="ARBA00022737"/>
    </source>
</evidence>
<dbReference type="EMBL" id="CP001349">
    <property type="protein sequence ID" value="ACL60702.1"/>
    <property type="molecule type" value="Genomic_DNA"/>
</dbReference>
<evidence type="ECO:0000313" key="6">
    <source>
        <dbReference type="EMBL" id="ACL60702.1"/>
    </source>
</evidence>
<dbReference type="GO" id="GO:0005509">
    <property type="term" value="F:calcium ion binding"/>
    <property type="evidence" value="ECO:0007669"/>
    <property type="project" value="InterPro"/>
</dbReference>
<dbReference type="STRING" id="460265.Mnod_5874"/>
<protein>
    <submittedName>
        <fullName evidence="6">Hemolysin-type calcium-binding region</fullName>
    </submittedName>
</protein>
<feature type="domain" description="Peptidase M10 serralysin C-terminal" evidence="5">
    <location>
        <begin position="494"/>
        <end position="620"/>
    </location>
</feature>
<reference evidence="6 7" key="1">
    <citation type="submission" date="2009-01" db="EMBL/GenBank/DDBJ databases">
        <title>Complete sequence of chromosome of Methylobacterium nodulans ORS 2060.</title>
        <authorList>
            <consortium name="US DOE Joint Genome Institute"/>
            <person name="Lucas S."/>
            <person name="Copeland A."/>
            <person name="Lapidus A."/>
            <person name="Glavina del Rio T."/>
            <person name="Dalin E."/>
            <person name="Tice H."/>
            <person name="Bruce D."/>
            <person name="Goodwin L."/>
            <person name="Pitluck S."/>
            <person name="Sims D."/>
            <person name="Brettin T."/>
            <person name="Detter J.C."/>
            <person name="Han C."/>
            <person name="Larimer F."/>
            <person name="Land M."/>
            <person name="Hauser L."/>
            <person name="Kyrpides N."/>
            <person name="Ivanova N."/>
            <person name="Marx C.J."/>
            <person name="Richardson P."/>
        </authorList>
    </citation>
    <scope>NUCLEOTIDE SEQUENCE [LARGE SCALE GENOMIC DNA]</scope>
    <source>
        <strain evidence="7">LMG 21967 / CNCM I-2342 / ORS 2060</strain>
    </source>
</reference>